<evidence type="ECO:0000256" key="3">
    <source>
        <dbReference type="ARBA" id="ARBA00022768"/>
    </source>
</evidence>
<dbReference type="GO" id="GO:0003746">
    <property type="term" value="F:translation elongation factor activity"/>
    <property type="evidence" value="ECO:0007669"/>
    <property type="project" value="UniProtKB-KW"/>
</dbReference>
<dbReference type="Gene3D" id="3.30.70.60">
    <property type="match status" value="1"/>
</dbReference>
<proteinExistence type="inferred from homology"/>
<dbReference type="GO" id="GO:0005853">
    <property type="term" value="C:eukaryotic translation elongation factor 1 complex"/>
    <property type="evidence" value="ECO:0007669"/>
    <property type="project" value="InterPro"/>
</dbReference>
<dbReference type="SMR" id="A0A1U8EW17"/>
<evidence type="ECO:0000256" key="4">
    <source>
        <dbReference type="ARBA" id="ARBA00022917"/>
    </source>
</evidence>
<dbReference type="PANTHER" id="PTHR11595">
    <property type="entry name" value="EF-HAND AND COILED-COIL DOMAIN-CONTAINING FAMILY MEMBER"/>
    <property type="match status" value="1"/>
</dbReference>
<organism evidence="8 9">
    <name type="scientific">Capsicum annuum</name>
    <name type="common">Capsicum pepper</name>
    <dbReference type="NCBI Taxonomy" id="4072"/>
    <lineage>
        <taxon>Eukaryota</taxon>
        <taxon>Viridiplantae</taxon>
        <taxon>Streptophyta</taxon>
        <taxon>Embryophyta</taxon>
        <taxon>Tracheophyta</taxon>
        <taxon>Spermatophyta</taxon>
        <taxon>Magnoliopsida</taxon>
        <taxon>eudicotyledons</taxon>
        <taxon>Gunneridae</taxon>
        <taxon>Pentapetalae</taxon>
        <taxon>asterids</taxon>
        <taxon>lamiids</taxon>
        <taxon>Solanales</taxon>
        <taxon>Solanaceae</taxon>
        <taxon>Solanoideae</taxon>
        <taxon>Capsiceae</taxon>
        <taxon>Capsicum</taxon>
    </lineage>
</organism>
<keyword evidence="3 5" id="KW-0251">Elongation factor</keyword>
<dbReference type="Proteomes" id="UP000222542">
    <property type="component" value="Unassembled WGS sequence"/>
</dbReference>
<dbReference type="AlphaFoldDB" id="A0A1U8EW17"/>
<evidence type="ECO:0000313" key="8">
    <source>
        <dbReference type="EMBL" id="PHT62992.1"/>
    </source>
</evidence>
<accession>A0A1U8EW17</accession>
<dbReference type="CDD" id="cd00292">
    <property type="entry name" value="EF1B"/>
    <property type="match status" value="1"/>
</dbReference>
<dbReference type="InterPro" id="IPR036219">
    <property type="entry name" value="eEF-1beta-like_sf"/>
</dbReference>
<reference evidence="8 9" key="2">
    <citation type="journal article" date="2017" name="Genome Biol.">
        <title>New reference genome sequences of hot pepper reveal the massive evolution of plant disease-resistance genes by retroduplication.</title>
        <authorList>
            <person name="Kim S."/>
            <person name="Park J."/>
            <person name="Yeom S.I."/>
            <person name="Kim Y.M."/>
            <person name="Seo E."/>
            <person name="Kim K.T."/>
            <person name="Kim M.S."/>
            <person name="Lee J.M."/>
            <person name="Cheong K."/>
            <person name="Shin H.S."/>
            <person name="Kim S.B."/>
            <person name="Han K."/>
            <person name="Lee J."/>
            <person name="Park M."/>
            <person name="Lee H.A."/>
            <person name="Lee H.Y."/>
            <person name="Lee Y."/>
            <person name="Oh S."/>
            <person name="Lee J.H."/>
            <person name="Choi E."/>
            <person name="Choi E."/>
            <person name="Lee S.E."/>
            <person name="Jeon J."/>
            <person name="Kim H."/>
            <person name="Choi G."/>
            <person name="Song H."/>
            <person name="Lee J."/>
            <person name="Lee S.C."/>
            <person name="Kwon J.K."/>
            <person name="Lee H.Y."/>
            <person name="Koo N."/>
            <person name="Hong Y."/>
            <person name="Kim R.W."/>
            <person name="Kang W.H."/>
            <person name="Huh J.H."/>
            <person name="Kang B.C."/>
            <person name="Yang T.J."/>
            <person name="Lee Y.H."/>
            <person name="Bennetzen J.L."/>
            <person name="Choi D."/>
        </authorList>
    </citation>
    <scope>NUCLEOTIDE SEQUENCE [LARGE SCALE GENOMIC DNA]</scope>
    <source>
        <strain evidence="9">cv. CM334</strain>
    </source>
</reference>
<dbReference type="InterPro" id="IPR049720">
    <property type="entry name" value="EF1B_bsu/dsu"/>
</dbReference>
<dbReference type="Pfam" id="PF00736">
    <property type="entry name" value="EF1_GNE"/>
    <property type="match status" value="1"/>
</dbReference>
<dbReference type="SUPFAM" id="SSF47616">
    <property type="entry name" value="GST C-terminal domain-like"/>
    <property type="match status" value="1"/>
</dbReference>
<evidence type="ECO:0000313" key="9">
    <source>
        <dbReference type="Proteomes" id="UP000222542"/>
    </source>
</evidence>
<evidence type="ECO:0000256" key="2">
    <source>
        <dbReference type="ARBA" id="ARBA00011606"/>
    </source>
</evidence>
<name>A0A1U8EW17_CAPAN</name>
<keyword evidence="4 5" id="KW-0648">Protein biosynthesis</keyword>
<dbReference type="PANTHER" id="PTHR11595:SF84">
    <property type="entry name" value="ELONGATION FACTOR 1-BETA 1"/>
    <property type="match status" value="1"/>
</dbReference>
<evidence type="ECO:0000259" key="7">
    <source>
        <dbReference type="SMART" id="SM00888"/>
    </source>
</evidence>
<dbReference type="InterPro" id="IPR014717">
    <property type="entry name" value="Transl_elong_EF1B/ribsomal_bS6"/>
</dbReference>
<dbReference type="Gramene" id="PHT62992">
    <property type="protein sequence ID" value="PHT62992"/>
    <property type="gene ID" value="T459_33160"/>
</dbReference>
<dbReference type="GO" id="GO:0005829">
    <property type="term" value="C:cytosol"/>
    <property type="evidence" value="ECO:0000318"/>
    <property type="project" value="GO_Central"/>
</dbReference>
<sequence>MAVTFSNLHTESGLKSVNDHLSGKTYISGDQLTKDDIKVYGAILEQPSSDLYPNASKWYQAVSAKLASSFPGKAVGVRFGSQAAPAAAASAKEAAKPADDDDDDDDIDLFGEETEEEKKAAEAREAAKASTKKKESGKSSVLMDVKPWDDETDMKKLEEAVRSVEMEGLLWGASKLVPVGYGIKKMQIMLTIIDELVSVDSLIEERLTVEPINEYVQSCDIVAFNKI</sequence>
<dbReference type="KEGG" id="cann:107847972"/>
<dbReference type="OMA" id="YRWYKHI"/>
<comment type="caution">
    <text evidence="8">The sequence shown here is derived from an EMBL/GenBank/DDBJ whole genome shotgun (WGS) entry which is preliminary data.</text>
</comment>
<protein>
    <submittedName>
        <fullName evidence="8">Elongation factor 1-beta</fullName>
    </submittedName>
</protein>
<dbReference type="PROSITE" id="PS00825">
    <property type="entry name" value="EF1BD_2"/>
    <property type="match status" value="1"/>
</dbReference>
<dbReference type="EMBL" id="AYRZ02000049">
    <property type="protein sequence ID" value="PHT62992.1"/>
    <property type="molecule type" value="Genomic_DNA"/>
</dbReference>
<dbReference type="Gene3D" id="1.20.1050.130">
    <property type="match status" value="1"/>
</dbReference>
<comment type="similarity">
    <text evidence="1 5">Belongs to the EF-1-beta/EF-1-delta family.</text>
</comment>
<dbReference type="PROSITE" id="PS00824">
    <property type="entry name" value="EF1BD_1"/>
    <property type="match status" value="1"/>
</dbReference>
<dbReference type="SMART" id="SM00888">
    <property type="entry name" value="EF1_GNE"/>
    <property type="match status" value="1"/>
</dbReference>
<dbReference type="InterPro" id="IPR014038">
    <property type="entry name" value="EF1B_bsu/dsu_GNE"/>
</dbReference>
<feature type="compositionally biased region" description="Basic and acidic residues" evidence="6">
    <location>
        <begin position="126"/>
        <end position="137"/>
    </location>
</feature>
<dbReference type="FunFam" id="3.30.70.60:FF:000001">
    <property type="entry name" value="Elongation factor 1-beta 1 like"/>
    <property type="match status" value="1"/>
</dbReference>
<evidence type="ECO:0000256" key="1">
    <source>
        <dbReference type="ARBA" id="ARBA00007411"/>
    </source>
</evidence>
<feature type="region of interest" description="Disordered" evidence="6">
    <location>
        <begin position="126"/>
        <end position="145"/>
    </location>
</feature>
<keyword evidence="9" id="KW-1185">Reference proteome</keyword>
<evidence type="ECO:0000256" key="5">
    <source>
        <dbReference type="RuleBase" id="RU003791"/>
    </source>
</evidence>
<dbReference type="InterPro" id="IPR036282">
    <property type="entry name" value="Glutathione-S-Trfase_C_sf"/>
</dbReference>
<dbReference type="STRING" id="4072.A0A1U8EW17"/>
<reference evidence="8 9" key="1">
    <citation type="journal article" date="2014" name="Nat. Genet.">
        <title>Genome sequence of the hot pepper provides insights into the evolution of pungency in Capsicum species.</title>
        <authorList>
            <person name="Kim S."/>
            <person name="Park M."/>
            <person name="Yeom S.I."/>
            <person name="Kim Y.M."/>
            <person name="Lee J.M."/>
            <person name="Lee H.A."/>
            <person name="Seo E."/>
            <person name="Choi J."/>
            <person name="Cheong K."/>
            <person name="Kim K.T."/>
            <person name="Jung K."/>
            <person name="Lee G.W."/>
            <person name="Oh S.K."/>
            <person name="Bae C."/>
            <person name="Kim S.B."/>
            <person name="Lee H.Y."/>
            <person name="Kim S.Y."/>
            <person name="Kim M.S."/>
            <person name="Kang B.C."/>
            <person name="Jo Y.D."/>
            <person name="Yang H.B."/>
            <person name="Jeong H.J."/>
            <person name="Kang W.H."/>
            <person name="Kwon J.K."/>
            <person name="Shin C."/>
            <person name="Lim J.Y."/>
            <person name="Park J.H."/>
            <person name="Huh J.H."/>
            <person name="Kim J.S."/>
            <person name="Kim B.D."/>
            <person name="Cohen O."/>
            <person name="Paran I."/>
            <person name="Suh M.C."/>
            <person name="Lee S.B."/>
            <person name="Kim Y.K."/>
            <person name="Shin Y."/>
            <person name="Noh S.J."/>
            <person name="Park J."/>
            <person name="Seo Y.S."/>
            <person name="Kwon S.Y."/>
            <person name="Kim H.A."/>
            <person name="Park J.M."/>
            <person name="Kim H.J."/>
            <person name="Choi S.B."/>
            <person name="Bosland P.W."/>
            <person name="Reeves G."/>
            <person name="Jo S.H."/>
            <person name="Lee B.W."/>
            <person name="Cho H.T."/>
            <person name="Choi H.S."/>
            <person name="Lee M.S."/>
            <person name="Yu Y."/>
            <person name="Do Choi Y."/>
            <person name="Park B.S."/>
            <person name="van Deynze A."/>
            <person name="Ashrafi H."/>
            <person name="Hill T."/>
            <person name="Kim W.T."/>
            <person name="Pai H.S."/>
            <person name="Ahn H.K."/>
            <person name="Yeam I."/>
            <person name="Giovannoni J.J."/>
            <person name="Rose J.K."/>
            <person name="Sorensen I."/>
            <person name="Lee S.J."/>
            <person name="Kim R.W."/>
            <person name="Choi I.Y."/>
            <person name="Choi B.S."/>
            <person name="Lim J.S."/>
            <person name="Lee Y.H."/>
            <person name="Choi D."/>
        </authorList>
    </citation>
    <scope>NUCLEOTIDE SEQUENCE [LARGE SCALE GENOMIC DNA]</scope>
    <source>
        <strain evidence="9">cv. CM334</strain>
    </source>
</reference>
<dbReference type="InterPro" id="IPR001326">
    <property type="entry name" value="Transl_elong_EF1B_B/D_CS"/>
</dbReference>
<dbReference type="SUPFAM" id="SSF54984">
    <property type="entry name" value="eEF-1beta-like"/>
    <property type="match status" value="1"/>
</dbReference>
<comment type="subunit">
    <text evidence="2">EF-1 is composed of 4 subunits: alpha, beta (1B-alpha=beta'), delta (1B-beta), and gamma (1B-gamma).</text>
</comment>
<evidence type="ECO:0000256" key="6">
    <source>
        <dbReference type="SAM" id="MobiDB-lite"/>
    </source>
</evidence>
<dbReference type="GO" id="GO:0005085">
    <property type="term" value="F:guanyl-nucleotide exchange factor activity"/>
    <property type="evidence" value="ECO:0000318"/>
    <property type="project" value="GO_Central"/>
</dbReference>
<dbReference type="OrthoDB" id="331763at2759"/>
<feature type="domain" description="Translation elongation factor EF1B beta/delta subunit guanine nucleotide exchange" evidence="7">
    <location>
        <begin position="138"/>
        <end position="227"/>
    </location>
</feature>
<gene>
    <name evidence="8" type="ORF">T459_33160</name>
</gene>
<dbReference type="GO" id="GO:0006414">
    <property type="term" value="P:translational elongation"/>
    <property type="evidence" value="ECO:0000318"/>
    <property type="project" value="GO_Central"/>
</dbReference>